<evidence type="ECO:0000259" key="7">
    <source>
        <dbReference type="Pfam" id="PF00361"/>
    </source>
</evidence>
<evidence type="ECO:0000256" key="3">
    <source>
        <dbReference type="ARBA" id="ARBA00022989"/>
    </source>
</evidence>
<dbReference type="PANTHER" id="PTHR42829">
    <property type="entry name" value="NADH-UBIQUINONE OXIDOREDUCTASE CHAIN 5"/>
    <property type="match status" value="1"/>
</dbReference>
<feature type="transmembrane region" description="Helical" evidence="6">
    <location>
        <begin position="438"/>
        <end position="459"/>
    </location>
</feature>
<sequence length="499" mass="55902">MGSSLFLALFAGHALMLISAGLLLHPRISSDYLRIHIRLFAIPLAVSVVGLFFAEQQAAFGWWRSDRLGWLMSCYILLLGWLVQRFSFRFFQGDRSWRKVFTLLTLTVSVASVTWFGDDMRWIVLCWGLSLFSFVALVMQKKEWEPAKRLSWLMAKMFAASWFSLFVSVIWLWNATGEWRLSLVFSTENLSILAGETIFAVNVLLFLAAIIPAGQWPFHRWLLASAVIPTPISAVMHAGLVNAGALLLARFAPLFSGSTAQTLLLLFALVSVLIGTGILTVHVDYKRQLVASTMAQMGMMFVQCALGAYGLAVLHLMLHGWFKAFLFLQSGSVVPRTKPIMDAPATSAKGWLLAGVALGGVLGWGYWMLDPHENARLLRALLLGWSLAFAWGQMIVFRNGRWAGFTLLAGLAMLSETFHSGLMRFLGLALPQKHGVTAFHEIAVVLFFIVGGYAGRWIASLRSDFSETLYMRLVHWGEPHPDFVESLPRYLMAYVRQRR</sequence>
<dbReference type="Pfam" id="PF00361">
    <property type="entry name" value="Proton_antipo_M"/>
    <property type="match status" value="1"/>
</dbReference>
<comment type="subcellular location">
    <subcellularLocation>
        <location evidence="1">Cell membrane</location>
        <topology evidence="1">Multi-pass membrane protein</topology>
    </subcellularLocation>
    <subcellularLocation>
        <location evidence="5">Membrane</location>
        <topology evidence="5">Multi-pass membrane protein</topology>
    </subcellularLocation>
</comment>
<evidence type="ECO:0000256" key="4">
    <source>
        <dbReference type="ARBA" id="ARBA00023136"/>
    </source>
</evidence>
<dbReference type="Proteomes" id="UP000196475">
    <property type="component" value="Unassembled WGS sequence"/>
</dbReference>
<feature type="transmembrane region" description="Helical" evidence="6">
    <location>
        <begin position="376"/>
        <end position="396"/>
    </location>
</feature>
<reference evidence="9" key="1">
    <citation type="submission" date="2016-06" db="EMBL/GenBank/DDBJ databases">
        <authorList>
            <person name="Nascimento L."/>
            <person name="Pereira R.V."/>
            <person name="Martins L.F."/>
            <person name="Quaggio R.B."/>
            <person name="Silva A.M."/>
            <person name="Setubal J.C."/>
        </authorList>
    </citation>
    <scope>NUCLEOTIDE SEQUENCE [LARGE SCALE GENOMIC DNA]</scope>
</reference>
<dbReference type="GO" id="GO:0008137">
    <property type="term" value="F:NADH dehydrogenase (ubiquinone) activity"/>
    <property type="evidence" value="ECO:0007669"/>
    <property type="project" value="InterPro"/>
</dbReference>
<feature type="transmembrane region" description="Helical" evidence="6">
    <location>
        <begin position="6"/>
        <end position="25"/>
    </location>
</feature>
<evidence type="ECO:0000256" key="6">
    <source>
        <dbReference type="SAM" id="Phobius"/>
    </source>
</evidence>
<feature type="transmembrane region" description="Helical" evidence="6">
    <location>
        <begin position="193"/>
        <end position="214"/>
    </location>
</feature>
<evidence type="ECO:0000256" key="1">
    <source>
        <dbReference type="ARBA" id="ARBA00004651"/>
    </source>
</evidence>
<dbReference type="PRINTS" id="PR01434">
    <property type="entry name" value="NADHDHGNASE5"/>
</dbReference>
<feature type="transmembrane region" description="Helical" evidence="6">
    <location>
        <begin position="122"/>
        <end position="139"/>
    </location>
</feature>
<comment type="caution">
    <text evidence="8">The sequence shown here is derived from an EMBL/GenBank/DDBJ whole genome shotgun (WGS) entry which is preliminary data.</text>
</comment>
<dbReference type="PANTHER" id="PTHR42829:SF1">
    <property type="entry name" value="INORGANIC CARBON TRANSPORTER SUBUNIT DABB-RELATED"/>
    <property type="match status" value="1"/>
</dbReference>
<feature type="transmembrane region" description="Helical" evidence="6">
    <location>
        <begin position="37"/>
        <end position="56"/>
    </location>
</feature>
<proteinExistence type="predicted"/>
<keyword evidence="3 6" id="KW-1133">Transmembrane helix</keyword>
<dbReference type="GO" id="GO:0003954">
    <property type="term" value="F:NADH dehydrogenase activity"/>
    <property type="evidence" value="ECO:0007669"/>
    <property type="project" value="TreeGrafter"/>
</dbReference>
<feature type="transmembrane region" description="Helical" evidence="6">
    <location>
        <begin position="68"/>
        <end position="88"/>
    </location>
</feature>
<evidence type="ECO:0000256" key="2">
    <source>
        <dbReference type="ARBA" id="ARBA00022692"/>
    </source>
</evidence>
<dbReference type="GO" id="GO:0015990">
    <property type="term" value="P:electron transport coupled proton transport"/>
    <property type="evidence" value="ECO:0007669"/>
    <property type="project" value="TreeGrafter"/>
</dbReference>
<feature type="transmembrane region" description="Helical" evidence="6">
    <location>
        <begin position="151"/>
        <end position="173"/>
    </location>
</feature>
<accession>A0A1Y3Q068</accession>
<dbReference type="NCBIfam" id="NF006373">
    <property type="entry name" value="PRK08601.1"/>
    <property type="match status" value="1"/>
</dbReference>
<dbReference type="InterPro" id="IPR003945">
    <property type="entry name" value="NU5C-like"/>
</dbReference>
<feature type="transmembrane region" description="Helical" evidence="6">
    <location>
        <begin position="263"/>
        <end position="285"/>
    </location>
</feature>
<dbReference type="EMBL" id="LZRT01000010">
    <property type="protein sequence ID" value="OUM90808.1"/>
    <property type="molecule type" value="Genomic_DNA"/>
</dbReference>
<protein>
    <submittedName>
        <fullName evidence="8">NADH dehydrogenase</fullName>
    </submittedName>
</protein>
<dbReference type="GO" id="GO:0005886">
    <property type="term" value="C:plasma membrane"/>
    <property type="evidence" value="ECO:0007669"/>
    <property type="project" value="UniProtKB-SubCell"/>
</dbReference>
<gene>
    <name evidence="8" type="ORF">BAA01_07475</name>
</gene>
<evidence type="ECO:0000256" key="5">
    <source>
        <dbReference type="RuleBase" id="RU000320"/>
    </source>
</evidence>
<feature type="transmembrane region" description="Helical" evidence="6">
    <location>
        <begin position="100"/>
        <end position="116"/>
    </location>
</feature>
<keyword evidence="4 6" id="KW-0472">Membrane</keyword>
<feature type="transmembrane region" description="Helical" evidence="6">
    <location>
        <begin position="351"/>
        <end position="369"/>
    </location>
</feature>
<feature type="transmembrane region" description="Helical" evidence="6">
    <location>
        <begin position="221"/>
        <end position="243"/>
    </location>
</feature>
<dbReference type="AlphaFoldDB" id="A0A1Y3Q068"/>
<organism evidence="8 9">
    <name type="scientific">Bacillus thermozeamaize</name>
    <dbReference type="NCBI Taxonomy" id="230954"/>
    <lineage>
        <taxon>Bacteria</taxon>
        <taxon>Bacillati</taxon>
        <taxon>Bacillota</taxon>
        <taxon>Bacilli</taxon>
        <taxon>Bacillales</taxon>
        <taxon>Bacillaceae</taxon>
        <taxon>Bacillus</taxon>
    </lineage>
</organism>
<evidence type="ECO:0000313" key="9">
    <source>
        <dbReference type="Proteomes" id="UP000196475"/>
    </source>
</evidence>
<dbReference type="InterPro" id="IPR001750">
    <property type="entry name" value="ND/Mrp_TM"/>
</dbReference>
<evidence type="ECO:0000313" key="8">
    <source>
        <dbReference type="EMBL" id="OUM90808.1"/>
    </source>
</evidence>
<dbReference type="GO" id="GO:0042773">
    <property type="term" value="P:ATP synthesis coupled electron transport"/>
    <property type="evidence" value="ECO:0007669"/>
    <property type="project" value="InterPro"/>
</dbReference>
<feature type="domain" description="NADH:quinone oxidoreductase/Mrp antiporter transmembrane" evidence="7">
    <location>
        <begin position="119"/>
        <end position="338"/>
    </location>
</feature>
<feature type="transmembrane region" description="Helical" evidence="6">
    <location>
        <begin position="297"/>
        <end position="318"/>
    </location>
</feature>
<keyword evidence="2 5" id="KW-0812">Transmembrane</keyword>
<name>A0A1Y3Q068_9BACI</name>